<evidence type="ECO:0000313" key="2">
    <source>
        <dbReference type="Proteomes" id="UP001165960"/>
    </source>
</evidence>
<sequence>MLFHPLNFVVFLVLPVLFVLHVISPDMCNHLTILTTTVGRDPECLICALDNLPAQVCAVLASGTTILHNLAPDEGDFAMVQEMPHYSPVLMEETSLPGSVVEGYYAEPTLMLRLPDPSCTPWLLSWMLLVAVNTYFPSISSTFSFWTPVRAAIPALHWMISWWILPPGWEPSLVSLVPLSHRSGI</sequence>
<gene>
    <name evidence="1" type="ORF">DSO57_1017324</name>
</gene>
<proteinExistence type="predicted"/>
<name>A0ACC2RVT8_9FUNG</name>
<dbReference type="Proteomes" id="UP001165960">
    <property type="component" value="Unassembled WGS sequence"/>
</dbReference>
<dbReference type="EMBL" id="QTSX02006462">
    <property type="protein sequence ID" value="KAJ9054184.1"/>
    <property type="molecule type" value="Genomic_DNA"/>
</dbReference>
<evidence type="ECO:0000313" key="1">
    <source>
        <dbReference type="EMBL" id="KAJ9054184.1"/>
    </source>
</evidence>
<accession>A0ACC2RVT8</accession>
<protein>
    <submittedName>
        <fullName evidence="1">Uncharacterized protein</fullName>
    </submittedName>
</protein>
<comment type="caution">
    <text evidence="1">The sequence shown here is derived from an EMBL/GenBank/DDBJ whole genome shotgun (WGS) entry which is preliminary data.</text>
</comment>
<organism evidence="1 2">
    <name type="scientific">Entomophthora muscae</name>
    <dbReference type="NCBI Taxonomy" id="34485"/>
    <lineage>
        <taxon>Eukaryota</taxon>
        <taxon>Fungi</taxon>
        <taxon>Fungi incertae sedis</taxon>
        <taxon>Zoopagomycota</taxon>
        <taxon>Entomophthoromycotina</taxon>
        <taxon>Entomophthoromycetes</taxon>
        <taxon>Entomophthorales</taxon>
        <taxon>Entomophthoraceae</taxon>
        <taxon>Entomophthora</taxon>
    </lineage>
</organism>
<reference evidence="1" key="1">
    <citation type="submission" date="2022-04" db="EMBL/GenBank/DDBJ databases">
        <title>Genome of the entomopathogenic fungus Entomophthora muscae.</title>
        <authorList>
            <person name="Elya C."/>
            <person name="Lovett B.R."/>
            <person name="Lee E."/>
            <person name="Macias A.M."/>
            <person name="Hajek A.E."/>
            <person name="De Bivort B.L."/>
            <person name="Kasson M.T."/>
            <person name="De Fine Licht H.H."/>
            <person name="Stajich J.E."/>
        </authorList>
    </citation>
    <scope>NUCLEOTIDE SEQUENCE</scope>
    <source>
        <strain evidence="1">Berkeley</strain>
    </source>
</reference>
<keyword evidence="2" id="KW-1185">Reference proteome</keyword>